<evidence type="ECO:0000313" key="3">
    <source>
        <dbReference type="Proteomes" id="UP000054481"/>
    </source>
</evidence>
<keyword evidence="1" id="KW-1133">Transmembrane helix</keyword>
<evidence type="ECO:0008006" key="4">
    <source>
        <dbReference type="Google" id="ProtNLM"/>
    </source>
</evidence>
<feature type="transmembrane region" description="Helical" evidence="1">
    <location>
        <begin position="216"/>
        <end position="235"/>
    </location>
</feature>
<dbReference type="SUPFAM" id="SSF52343">
    <property type="entry name" value="Ferredoxin reductase-like, C-terminal NADP-linked domain"/>
    <property type="match status" value="1"/>
</dbReference>
<reference evidence="2 3" key="1">
    <citation type="journal article" date="2014" name="Genome Biol. Evol.">
        <title>Comparative genomics and transcriptomics analyses reveal divergent lifestyle features of nematode endoparasitic fungus Hirsutella minnesotensis.</title>
        <authorList>
            <person name="Lai Y."/>
            <person name="Liu K."/>
            <person name="Zhang X."/>
            <person name="Zhang X."/>
            <person name="Li K."/>
            <person name="Wang N."/>
            <person name="Shu C."/>
            <person name="Wu Y."/>
            <person name="Wang C."/>
            <person name="Bushley K.E."/>
            <person name="Xiang M."/>
            <person name="Liu X."/>
        </authorList>
    </citation>
    <scope>NUCLEOTIDE SEQUENCE [LARGE SCALE GENOMIC DNA]</scope>
    <source>
        <strain evidence="2 3">3608</strain>
    </source>
</reference>
<sequence>MVTVASSGAASAGDVGTCPEKAYALHDGSSCSSSSLTLQTSSEKVDLDKKIPDKQWPQPFRGFRFRILIVYRFLFSLVGFLNVGILVAILLVNPDPDWLGFITAANLVVAIVIRQDTVINTLYKIFCSAPRSLPIWIRRYCAKIYHLGGVHSAAGVSATLWLLGSTLRSTVQHTQHMAVESLATLVVSWLLSALCCVIVTFAYPAFRRRYHNTFEWLHRFLGWTILALFWVRTVLSAHDSMDAGQNLGHALLRSPGLWMLVVATLSLASSWFFLRRVPVEVMPLSDHAVMLNFKYTQTMPPNGSFQRVSTRPLLEWHSFATYPQSEPNALAGNRGYSVLISNAGDWTKACIQRPPTHLWVRGIPVRGVMHVTHLFRRVVFIATGSGIAPMLGFISSPSCPTQLIWSTPDPESTFGKPILDIVYRTIPNAVIHDTRIKGRPDLVTMGYNLAHDFGAEAVMVIANEKVTKKVVYGLETRGVTAYGAIWDS</sequence>
<accession>A0A0F7ZLY4</accession>
<dbReference type="AlphaFoldDB" id="A0A0F7ZLY4"/>
<dbReference type="InterPro" id="IPR039261">
    <property type="entry name" value="FNR_nucleotide-bd"/>
</dbReference>
<dbReference type="Proteomes" id="UP000054481">
    <property type="component" value="Unassembled WGS sequence"/>
</dbReference>
<keyword evidence="3" id="KW-1185">Reference proteome</keyword>
<dbReference type="OrthoDB" id="3142841at2759"/>
<feature type="transmembrane region" description="Helical" evidence="1">
    <location>
        <begin position="144"/>
        <end position="163"/>
    </location>
</feature>
<feature type="transmembrane region" description="Helical" evidence="1">
    <location>
        <begin position="183"/>
        <end position="204"/>
    </location>
</feature>
<feature type="transmembrane region" description="Helical" evidence="1">
    <location>
        <begin position="69"/>
        <end position="92"/>
    </location>
</feature>
<keyword evidence="1" id="KW-0812">Transmembrane</keyword>
<organism evidence="2 3">
    <name type="scientific">Hirsutella minnesotensis 3608</name>
    <dbReference type="NCBI Taxonomy" id="1043627"/>
    <lineage>
        <taxon>Eukaryota</taxon>
        <taxon>Fungi</taxon>
        <taxon>Dikarya</taxon>
        <taxon>Ascomycota</taxon>
        <taxon>Pezizomycotina</taxon>
        <taxon>Sordariomycetes</taxon>
        <taxon>Hypocreomycetidae</taxon>
        <taxon>Hypocreales</taxon>
        <taxon>Ophiocordycipitaceae</taxon>
        <taxon>Hirsutella</taxon>
    </lineage>
</organism>
<gene>
    <name evidence="2" type="ORF">HIM_09034</name>
</gene>
<proteinExistence type="predicted"/>
<name>A0A0F7ZLY4_9HYPO</name>
<dbReference type="InterPro" id="IPR052979">
    <property type="entry name" value="Adenylate-forming_domain"/>
</dbReference>
<feature type="transmembrane region" description="Helical" evidence="1">
    <location>
        <begin position="98"/>
        <end position="123"/>
    </location>
</feature>
<protein>
    <recommendedName>
        <fullName evidence="4">AMP-dependent synthetase/ligase domain-containing protein</fullName>
    </recommendedName>
</protein>
<evidence type="ECO:0000313" key="2">
    <source>
        <dbReference type="EMBL" id="KJZ71565.1"/>
    </source>
</evidence>
<dbReference type="PANTHER" id="PTHR33927">
    <property type="entry name" value="TRANSMEMBRANE PROTEIN"/>
    <property type="match status" value="1"/>
</dbReference>
<keyword evidence="1" id="KW-0472">Membrane</keyword>
<evidence type="ECO:0000256" key="1">
    <source>
        <dbReference type="SAM" id="Phobius"/>
    </source>
</evidence>
<dbReference type="PANTHER" id="PTHR33927:SF5">
    <property type="entry name" value="ENZYME, PUTATIVE (AFU_ORTHOLOGUE AFUA_8G01222)-RELATED"/>
    <property type="match status" value="1"/>
</dbReference>
<feature type="transmembrane region" description="Helical" evidence="1">
    <location>
        <begin position="255"/>
        <end position="274"/>
    </location>
</feature>
<dbReference type="EMBL" id="KQ030569">
    <property type="protein sequence ID" value="KJZ71565.1"/>
    <property type="molecule type" value="Genomic_DNA"/>
</dbReference>